<dbReference type="AlphaFoldDB" id="A0A2T2NJF0"/>
<keyword evidence="3" id="KW-1185">Reference proteome</keyword>
<dbReference type="Proteomes" id="UP000240883">
    <property type="component" value="Unassembled WGS sequence"/>
</dbReference>
<reference evidence="2 3" key="1">
    <citation type="journal article" date="2018" name="Front. Microbiol.">
        <title>Genome-Wide Analysis of Corynespora cassiicola Leaf Fall Disease Putative Effectors.</title>
        <authorList>
            <person name="Lopez D."/>
            <person name="Ribeiro S."/>
            <person name="Label P."/>
            <person name="Fumanal B."/>
            <person name="Venisse J.S."/>
            <person name="Kohler A."/>
            <person name="de Oliveira R.R."/>
            <person name="Labutti K."/>
            <person name="Lipzen A."/>
            <person name="Lail K."/>
            <person name="Bauer D."/>
            <person name="Ohm R.A."/>
            <person name="Barry K.W."/>
            <person name="Spatafora J."/>
            <person name="Grigoriev I.V."/>
            <person name="Martin F.M."/>
            <person name="Pujade-Renaud V."/>
        </authorList>
    </citation>
    <scope>NUCLEOTIDE SEQUENCE [LARGE SCALE GENOMIC DNA]</scope>
    <source>
        <strain evidence="2 3">Philippines</strain>
    </source>
</reference>
<feature type="compositionally biased region" description="Polar residues" evidence="1">
    <location>
        <begin position="95"/>
        <end position="115"/>
    </location>
</feature>
<feature type="region of interest" description="Disordered" evidence="1">
    <location>
        <begin position="94"/>
        <end position="115"/>
    </location>
</feature>
<accession>A0A2T2NJF0</accession>
<gene>
    <name evidence="2" type="ORF">BS50DRAFT_61776</name>
</gene>
<evidence type="ECO:0000313" key="2">
    <source>
        <dbReference type="EMBL" id="PSN65564.1"/>
    </source>
</evidence>
<protein>
    <submittedName>
        <fullName evidence="2">Uncharacterized protein</fullName>
    </submittedName>
</protein>
<name>A0A2T2NJF0_CORCC</name>
<organism evidence="2 3">
    <name type="scientific">Corynespora cassiicola Philippines</name>
    <dbReference type="NCBI Taxonomy" id="1448308"/>
    <lineage>
        <taxon>Eukaryota</taxon>
        <taxon>Fungi</taxon>
        <taxon>Dikarya</taxon>
        <taxon>Ascomycota</taxon>
        <taxon>Pezizomycotina</taxon>
        <taxon>Dothideomycetes</taxon>
        <taxon>Pleosporomycetidae</taxon>
        <taxon>Pleosporales</taxon>
        <taxon>Corynesporascaceae</taxon>
        <taxon>Corynespora</taxon>
    </lineage>
</organism>
<proteinExistence type="predicted"/>
<evidence type="ECO:0000256" key="1">
    <source>
        <dbReference type="SAM" id="MobiDB-lite"/>
    </source>
</evidence>
<sequence>MQLLVFVVGRPAGRLLALAHMHCIVASICTKSVRPFMCQLPTAGPSAGRNKRLGCTHVHMALFLCPQRAFSMRKTHPLRWLASWVSLLSIKPTRPSRSQQASPSLTPSPGSASPTQRFHCEGPHMFVHAFPSTLHCTALRYATLHRHMSTSPPSPPSRHTTRAHLAWTPLPCICP</sequence>
<evidence type="ECO:0000313" key="3">
    <source>
        <dbReference type="Proteomes" id="UP000240883"/>
    </source>
</evidence>
<dbReference type="EMBL" id="KZ678137">
    <property type="protein sequence ID" value="PSN65564.1"/>
    <property type="molecule type" value="Genomic_DNA"/>
</dbReference>